<reference evidence="9" key="1">
    <citation type="submission" date="2016-11" db="EMBL/GenBank/DDBJ databases">
        <authorList>
            <person name="Shukria A."/>
            <person name="Stevens D.C."/>
        </authorList>
    </citation>
    <scope>NUCLEOTIDE SEQUENCE [LARGE SCALE GENOMIC DNA]</scope>
    <source>
        <strain evidence="9">Cbfe23</strain>
    </source>
</reference>
<proteinExistence type="inferred from homology"/>
<evidence type="ECO:0000256" key="1">
    <source>
        <dbReference type="ARBA" id="ARBA00006594"/>
    </source>
</evidence>
<evidence type="ECO:0000256" key="3">
    <source>
        <dbReference type="ARBA" id="ARBA00022603"/>
    </source>
</evidence>
<dbReference type="GO" id="GO:0009007">
    <property type="term" value="F:site-specific DNA-methyltransferase (adenine-specific) activity"/>
    <property type="evidence" value="ECO:0007669"/>
    <property type="project" value="UniProtKB-EC"/>
</dbReference>
<organism evidence="8 9">
    <name type="scientific">Cystobacter ferrugineus</name>
    <dbReference type="NCBI Taxonomy" id="83449"/>
    <lineage>
        <taxon>Bacteria</taxon>
        <taxon>Pseudomonadati</taxon>
        <taxon>Myxococcota</taxon>
        <taxon>Myxococcia</taxon>
        <taxon>Myxococcales</taxon>
        <taxon>Cystobacterineae</taxon>
        <taxon>Archangiaceae</taxon>
        <taxon>Cystobacter</taxon>
    </lineage>
</organism>
<dbReference type="PRINTS" id="PR00507">
    <property type="entry name" value="N12N6MTFRASE"/>
</dbReference>
<accession>A0A1L9BB62</accession>
<dbReference type="PROSITE" id="PS00092">
    <property type="entry name" value="N6_MTASE"/>
    <property type="match status" value="1"/>
</dbReference>
<dbReference type="InterPro" id="IPR002052">
    <property type="entry name" value="DNA_methylase_N6_adenine_CS"/>
</dbReference>
<evidence type="ECO:0000313" key="9">
    <source>
        <dbReference type="Proteomes" id="UP000182229"/>
    </source>
</evidence>
<reference evidence="8 9" key="2">
    <citation type="submission" date="2016-12" db="EMBL/GenBank/DDBJ databases">
        <title>Draft Genome Sequence of Cystobacter ferrugineus Strain Cbfe23.</title>
        <authorList>
            <person name="Akbar S."/>
            <person name="Dowd S.E."/>
            <person name="Stevens D.C."/>
        </authorList>
    </citation>
    <scope>NUCLEOTIDE SEQUENCE [LARGE SCALE GENOMIC DNA]</scope>
    <source>
        <strain evidence="8 9">Cbfe23</strain>
    </source>
</reference>
<dbReference type="AlphaFoldDB" id="A0A1L9BB62"/>
<dbReference type="GO" id="GO:0032259">
    <property type="term" value="P:methylation"/>
    <property type="evidence" value="ECO:0007669"/>
    <property type="project" value="UniProtKB-KW"/>
</dbReference>
<dbReference type="SUPFAM" id="SSF53335">
    <property type="entry name" value="S-adenosyl-L-methionine-dependent methyltransferases"/>
    <property type="match status" value="1"/>
</dbReference>
<protein>
    <recommendedName>
        <fullName evidence="2">site-specific DNA-methyltransferase (adenine-specific)</fullName>
        <ecNumber evidence="2">2.1.1.72</ecNumber>
    </recommendedName>
</protein>
<dbReference type="Proteomes" id="UP000182229">
    <property type="component" value="Unassembled WGS sequence"/>
</dbReference>
<comment type="catalytic activity">
    <reaction evidence="6">
        <text>a 2'-deoxyadenosine in DNA + S-adenosyl-L-methionine = an N(6)-methyl-2'-deoxyadenosine in DNA + S-adenosyl-L-homocysteine + H(+)</text>
        <dbReference type="Rhea" id="RHEA:15197"/>
        <dbReference type="Rhea" id="RHEA-COMP:12418"/>
        <dbReference type="Rhea" id="RHEA-COMP:12419"/>
        <dbReference type="ChEBI" id="CHEBI:15378"/>
        <dbReference type="ChEBI" id="CHEBI:57856"/>
        <dbReference type="ChEBI" id="CHEBI:59789"/>
        <dbReference type="ChEBI" id="CHEBI:90615"/>
        <dbReference type="ChEBI" id="CHEBI:90616"/>
        <dbReference type="EC" id="2.1.1.72"/>
    </reaction>
</comment>
<keyword evidence="4" id="KW-0808">Transferase</keyword>
<gene>
    <name evidence="8" type="ORF">BON30_18435</name>
</gene>
<dbReference type="STRING" id="83449.BON30_18435"/>
<keyword evidence="3" id="KW-0489">Methyltransferase</keyword>
<feature type="domain" description="DNA methylase adenine-specific" evidence="7">
    <location>
        <begin position="8"/>
        <end position="297"/>
    </location>
</feature>
<dbReference type="GO" id="GO:0008170">
    <property type="term" value="F:N-methyltransferase activity"/>
    <property type="evidence" value="ECO:0007669"/>
    <property type="project" value="InterPro"/>
</dbReference>
<name>A0A1L9BB62_9BACT</name>
<evidence type="ECO:0000256" key="4">
    <source>
        <dbReference type="ARBA" id="ARBA00022679"/>
    </source>
</evidence>
<dbReference type="InterPro" id="IPR029063">
    <property type="entry name" value="SAM-dependent_MTases_sf"/>
</dbReference>
<dbReference type="InterPro" id="IPR050953">
    <property type="entry name" value="N4_N6_ade-DNA_methylase"/>
</dbReference>
<dbReference type="PANTHER" id="PTHR33841">
    <property type="entry name" value="DNA METHYLTRANSFERASE YEEA-RELATED"/>
    <property type="match status" value="1"/>
</dbReference>
<evidence type="ECO:0000259" key="7">
    <source>
        <dbReference type="Pfam" id="PF02384"/>
    </source>
</evidence>
<dbReference type="Pfam" id="PF02384">
    <property type="entry name" value="N6_Mtase"/>
    <property type="match status" value="1"/>
</dbReference>
<dbReference type="Gene3D" id="3.40.50.150">
    <property type="entry name" value="Vaccinia Virus protein VP39"/>
    <property type="match status" value="1"/>
</dbReference>
<evidence type="ECO:0000256" key="5">
    <source>
        <dbReference type="ARBA" id="ARBA00022747"/>
    </source>
</evidence>
<dbReference type="GO" id="GO:0003677">
    <property type="term" value="F:DNA binding"/>
    <property type="evidence" value="ECO:0007669"/>
    <property type="project" value="InterPro"/>
</dbReference>
<evidence type="ECO:0000313" key="8">
    <source>
        <dbReference type="EMBL" id="OJH39475.1"/>
    </source>
</evidence>
<comment type="caution">
    <text evidence="8">The sequence shown here is derived from an EMBL/GenBank/DDBJ whole genome shotgun (WGS) entry which is preliminary data.</text>
</comment>
<keyword evidence="5" id="KW-0680">Restriction system</keyword>
<evidence type="ECO:0000256" key="6">
    <source>
        <dbReference type="ARBA" id="ARBA00047942"/>
    </source>
</evidence>
<evidence type="ECO:0000256" key="2">
    <source>
        <dbReference type="ARBA" id="ARBA00011900"/>
    </source>
</evidence>
<dbReference type="InterPro" id="IPR003356">
    <property type="entry name" value="DNA_methylase_A-5"/>
</dbReference>
<dbReference type="PANTHER" id="PTHR33841:SF1">
    <property type="entry name" value="DNA METHYLTRANSFERASE A"/>
    <property type="match status" value="1"/>
</dbReference>
<sequence length="699" mass="78673">MYEAYAHGEDTQRAKAESIFYTPRHIAEFLVDEALGAIGDVSIPRVLDPAAGAGVFLVAMFRALVAREWERTGRKPSRKIVRRILNDQLTGFDINDSALRLAELALYLTAIELDPEPKPRPLKLLRFDELRGRVLLPKTGGVTQGSLAPVEERFREAFDIVVGNPPWTAQGSGAAKKKWVQATRDLVRMRLGDARATAFDFPDQNPDLPFVFRAMEWAKPGGTIALVTHARWLFGQSKRAVQARNDLLECVHVTGILNGTALRDTNVWPNVRHPFCLLFAANETPPAHAAFLFVNPELDRMPDADQAHMRIDWQDAREIEIRDVVERPWTLKARFRGTPFDESVLDDLKSRGVPLSQYLDSLGTKLKNGYQVVGEAGKRSSAAHMHHLPDLKGAALAFVVDTRQLPPFSYDKLWRPRKPTIYRAPLLLVHESMRVDERSPRAALCFEDVAFDERFDGASFADVRHGPEIAAYLQLVIQSSLFQHTLLMLDGQFGIEREVVHKATIESVPVVPWGQLTNDQKSHSSKLSQRLHKGMTADLLMEIDRFVSDVFCLSNVQRNTITDTLTTALPTADAKAASIRPTKRPERNMFAMVCQEELRSVLRASRKDAFVRLRDELNLESWRIVQIDRVNQGDEEPAAVALDPRRFIEAADEASASRVTVRVNERSTLVGLLDRYRYWTCTRARMLAASLLSEGDAHA</sequence>
<dbReference type="GO" id="GO:0009307">
    <property type="term" value="P:DNA restriction-modification system"/>
    <property type="evidence" value="ECO:0007669"/>
    <property type="project" value="UniProtKB-KW"/>
</dbReference>
<dbReference type="EMBL" id="MPIN01000004">
    <property type="protein sequence ID" value="OJH39475.1"/>
    <property type="molecule type" value="Genomic_DNA"/>
</dbReference>
<comment type="similarity">
    <text evidence="1">Belongs to the N(4)/N(6)-methyltransferase family.</text>
</comment>
<dbReference type="EC" id="2.1.1.72" evidence="2"/>
<keyword evidence="9" id="KW-1185">Reference proteome</keyword>